<dbReference type="Proteomes" id="UP000886998">
    <property type="component" value="Unassembled WGS sequence"/>
</dbReference>
<organism evidence="2 3">
    <name type="scientific">Trichonephila inaurata madagascariensis</name>
    <dbReference type="NCBI Taxonomy" id="2747483"/>
    <lineage>
        <taxon>Eukaryota</taxon>
        <taxon>Metazoa</taxon>
        <taxon>Ecdysozoa</taxon>
        <taxon>Arthropoda</taxon>
        <taxon>Chelicerata</taxon>
        <taxon>Arachnida</taxon>
        <taxon>Araneae</taxon>
        <taxon>Araneomorphae</taxon>
        <taxon>Entelegynae</taxon>
        <taxon>Araneoidea</taxon>
        <taxon>Nephilidae</taxon>
        <taxon>Trichonephila</taxon>
        <taxon>Trichonephila inaurata</taxon>
    </lineage>
</organism>
<proteinExistence type="predicted"/>
<name>A0A8X6X3S3_9ARAC</name>
<feature type="compositionally biased region" description="Polar residues" evidence="1">
    <location>
        <begin position="1"/>
        <end position="17"/>
    </location>
</feature>
<dbReference type="AlphaFoldDB" id="A0A8X6X3S3"/>
<dbReference type="EMBL" id="BMAV01004941">
    <property type="protein sequence ID" value="GFY45612.1"/>
    <property type="molecule type" value="Genomic_DNA"/>
</dbReference>
<comment type="caution">
    <text evidence="2">The sequence shown here is derived from an EMBL/GenBank/DDBJ whole genome shotgun (WGS) entry which is preliminary data.</text>
</comment>
<evidence type="ECO:0000313" key="3">
    <source>
        <dbReference type="Proteomes" id="UP000886998"/>
    </source>
</evidence>
<evidence type="ECO:0000256" key="1">
    <source>
        <dbReference type="SAM" id="MobiDB-lite"/>
    </source>
</evidence>
<sequence length="70" mass="7663">MPARNQRSTASNISQTPNPGPFYERFLTPLLTSIGRASSLCLQSYQSSPDKTTDEARGSYRSLATGHRST</sequence>
<protein>
    <submittedName>
        <fullName evidence="2">Uncharacterized protein</fullName>
    </submittedName>
</protein>
<feature type="region of interest" description="Disordered" evidence="1">
    <location>
        <begin position="1"/>
        <end position="21"/>
    </location>
</feature>
<evidence type="ECO:0000313" key="2">
    <source>
        <dbReference type="EMBL" id="GFY45612.1"/>
    </source>
</evidence>
<keyword evidence="3" id="KW-1185">Reference proteome</keyword>
<feature type="region of interest" description="Disordered" evidence="1">
    <location>
        <begin position="45"/>
        <end position="70"/>
    </location>
</feature>
<reference evidence="2" key="1">
    <citation type="submission" date="2020-08" db="EMBL/GenBank/DDBJ databases">
        <title>Multicomponent nature underlies the extraordinary mechanical properties of spider dragline silk.</title>
        <authorList>
            <person name="Kono N."/>
            <person name="Nakamura H."/>
            <person name="Mori M."/>
            <person name="Yoshida Y."/>
            <person name="Ohtoshi R."/>
            <person name="Malay A.D."/>
            <person name="Moran D.A.P."/>
            <person name="Tomita M."/>
            <person name="Numata K."/>
            <person name="Arakawa K."/>
        </authorList>
    </citation>
    <scope>NUCLEOTIDE SEQUENCE</scope>
</reference>
<accession>A0A8X6X3S3</accession>
<gene>
    <name evidence="2" type="ORF">TNIN_154401</name>
</gene>